<name>A0A844T2J3_9BRAD</name>
<keyword evidence="2" id="KW-1185">Reference proteome</keyword>
<dbReference type="AlphaFoldDB" id="A0A844T2J3"/>
<reference evidence="1 2" key="1">
    <citation type="submission" date="2019-12" db="EMBL/GenBank/DDBJ databases">
        <title>Draft genome sequences Bradyrhizobium cajani AMBPC1010, Bradyrhizobium pachyrhizi AMBPC1040 and Bradyrhizobium yuanmingense ALSPC3051, three plant growth promoting strains isolated from nodules of Cajanus cajan L. in Dominican Republic.</title>
        <authorList>
            <person name="Flores-Felix J.D."/>
            <person name="Araujo J."/>
            <person name="Diaz-Alcantara C."/>
            <person name="Gonzalez-Andres F."/>
            <person name="Velazquez E."/>
        </authorList>
    </citation>
    <scope>NUCLEOTIDE SEQUENCE [LARGE SCALE GENOMIC DNA]</scope>
    <source>
        <strain evidence="1 2">1040</strain>
    </source>
</reference>
<comment type="caution">
    <text evidence="1">The sequence shown here is derived from an EMBL/GenBank/DDBJ whole genome shotgun (WGS) entry which is preliminary data.</text>
</comment>
<evidence type="ECO:0000313" key="2">
    <source>
        <dbReference type="Proteomes" id="UP000436468"/>
    </source>
</evidence>
<dbReference type="RefSeq" id="WP_028335721.1">
    <property type="nucleotide sequence ID" value="NZ_CP121667.1"/>
</dbReference>
<gene>
    <name evidence="1" type="ORF">GPL21_29795</name>
</gene>
<dbReference type="EMBL" id="WQNF01000028">
    <property type="protein sequence ID" value="MVT69291.1"/>
    <property type="molecule type" value="Genomic_DNA"/>
</dbReference>
<proteinExistence type="predicted"/>
<dbReference type="Proteomes" id="UP000436468">
    <property type="component" value="Unassembled WGS sequence"/>
</dbReference>
<sequence>MSSLQIAIGDRIIEPMIALAGCTTQQRIVVAGTRSMELMFELQRRGYARAAASGNCGRPAGQYDVALVDWRRRTLLALEPTLDWLTNVLSARAVLVVWVDAQKASANQSLRASLERRGFVVEQGIVHECGCALSARRSQTHPLQLAA</sequence>
<protein>
    <submittedName>
        <fullName evidence="1">Uncharacterized protein</fullName>
    </submittedName>
</protein>
<organism evidence="1 2">
    <name type="scientific">Bradyrhizobium pachyrhizi</name>
    <dbReference type="NCBI Taxonomy" id="280333"/>
    <lineage>
        <taxon>Bacteria</taxon>
        <taxon>Pseudomonadati</taxon>
        <taxon>Pseudomonadota</taxon>
        <taxon>Alphaproteobacteria</taxon>
        <taxon>Hyphomicrobiales</taxon>
        <taxon>Nitrobacteraceae</taxon>
        <taxon>Bradyrhizobium</taxon>
    </lineage>
</organism>
<evidence type="ECO:0000313" key="1">
    <source>
        <dbReference type="EMBL" id="MVT69291.1"/>
    </source>
</evidence>
<accession>A0A844T2J3</accession>